<dbReference type="Proteomes" id="UP000008694">
    <property type="component" value="Unassembled WGS sequence"/>
</dbReference>
<reference evidence="3" key="1">
    <citation type="journal article" date="2011" name="Nat. Genet.">
        <title>The Arabidopsis lyrata genome sequence and the basis of rapid genome size change.</title>
        <authorList>
            <person name="Hu T.T."/>
            <person name="Pattyn P."/>
            <person name="Bakker E.G."/>
            <person name="Cao J."/>
            <person name="Cheng J.-F."/>
            <person name="Clark R.M."/>
            <person name="Fahlgren N."/>
            <person name="Fawcett J.A."/>
            <person name="Grimwood J."/>
            <person name="Gundlach H."/>
            <person name="Haberer G."/>
            <person name="Hollister J.D."/>
            <person name="Ossowski S."/>
            <person name="Ottilar R.P."/>
            <person name="Salamov A.A."/>
            <person name="Schneeberger K."/>
            <person name="Spannagl M."/>
            <person name="Wang X."/>
            <person name="Yang L."/>
            <person name="Nasrallah M.E."/>
            <person name="Bergelson J."/>
            <person name="Carrington J.C."/>
            <person name="Gaut B.S."/>
            <person name="Schmutz J."/>
            <person name="Mayer K.F.X."/>
            <person name="Van de Peer Y."/>
            <person name="Grigoriev I.V."/>
            <person name="Nordborg M."/>
            <person name="Weigel D."/>
            <person name="Guo Y.-L."/>
        </authorList>
    </citation>
    <scope>NUCLEOTIDE SEQUENCE [LARGE SCALE GENOMIC DNA]</scope>
    <source>
        <strain evidence="3">cv. MN47</strain>
    </source>
</reference>
<dbReference type="Gramene" id="fgenesh1_pm.C_scaffold_8000513">
    <property type="protein sequence ID" value="fgenesh1_pm.C_scaffold_8000513"/>
    <property type="gene ID" value="fgenesh1_pm.C_scaffold_8000513"/>
</dbReference>
<accession>D7MTG2</accession>
<protein>
    <submittedName>
        <fullName evidence="2">Uncharacterized protein</fullName>
    </submittedName>
</protein>
<dbReference type="eggNOG" id="ENOG502QUI6">
    <property type="taxonomic scope" value="Eukaryota"/>
</dbReference>
<evidence type="ECO:0000256" key="1">
    <source>
        <dbReference type="SAM" id="MobiDB-lite"/>
    </source>
</evidence>
<proteinExistence type="predicted"/>
<evidence type="ECO:0000313" key="2">
    <source>
        <dbReference type="EMBL" id="EFH40060.1"/>
    </source>
</evidence>
<name>D7MTG2_ARALL</name>
<sequence>MGITVDPVTHQITASTSELKDQQVSLMNKGTSNNEGHTYSETYGDEMPKIQVPETQENEEVYHVNIDDNTRPSTEFTHEYTRQNSPSSDPIQISASRVQQRSRERRGITSQRYGGYSRVSIAIYAQLHLTKRISTCDLAVKIFEAMDLPTNTKYYWECIKAFRKDEFWPLKHGHHYESPSSACFPYGNPMPGGFPYDSGQWGAPPNAPRYGAPPNAPQWVTPPNGPQWISSPKWRTQQPMPNWGTPPNGQQWGSSSNGPSWSSPSNVP</sequence>
<organism evidence="3">
    <name type="scientific">Arabidopsis lyrata subsp. lyrata</name>
    <name type="common">Lyre-leaved rock-cress</name>
    <dbReference type="NCBI Taxonomy" id="81972"/>
    <lineage>
        <taxon>Eukaryota</taxon>
        <taxon>Viridiplantae</taxon>
        <taxon>Streptophyta</taxon>
        <taxon>Embryophyta</taxon>
        <taxon>Tracheophyta</taxon>
        <taxon>Spermatophyta</taxon>
        <taxon>Magnoliopsida</taxon>
        <taxon>eudicotyledons</taxon>
        <taxon>Gunneridae</taxon>
        <taxon>Pentapetalae</taxon>
        <taxon>rosids</taxon>
        <taxon>malvids</taxon>
        <taxon>Brassicales</taxon>
        <taxon>Brassicaceae</taxon>
        <taxon>Camelineae</taxon>
        <taxon>Arabidopsis</taxon>
    </lineage>
</organism>
<feature type="compositionally biased region" description="Low complexity" evidence="1">
    <location>
        <begin position="247"/>
        <end position="268"/>
    </location>
</feature>
<dbReference type="EMBL" id="GL348720">
    <property type="protein sequence ID" value="EFH40060.1"/>
    <property type="molecule type" value="Genomic_DNA"/>
</dbReference>
<keyword evidence="3" id="KW-1185">Reference proteome</keyword>
<dbReference type="AlphaFoldDB" id="D7MTG2"/>
<evidence type="ECO:0000313" key="3">
    <source>
        <dbReference type="Proteomes" id="UP000008694"/>
    </source>
</evidence>
<feature type="compositionally biased region" description="Polar residues" evidence="1">
    <location>
        <begin position="227"/>
        <end position="240"/>
    </location>
</feature>
<gene>
    <name evidence="2" type="ORF">ARALYDRAFT_331170</name>
</gene>
<dbReference type="HOGENOM" id="CLU_1191343_0_0_1"/>
<feature type="region of interest" description="Disordered" evidence="1">
    <location>
        <begin position="205"/>
        <end position="268"/>
    </location>
</feature>